<feature type="short sequence motif" description="Polymerase core binding" evidence="6">
    <location>
        <begin position="63"/>
        <end position="76"/>
    </location>
</feature>
<evidence type="ECO:0000259" key="7">
    <source>
        <dbReference type="Pfam" id="PF04542"/>
    </source>
</evidence>
<keyword evidence="9" id="KW-1185">Reference proteome</keyword>
<dbReference type="Proteomes" id="UP000199387">
    <property type="component" value="Unassembled WGS sequence"/>
</dbReference>
<evidence type="ECO:0000313" key="9">
    <source>
        <dbReference type="Proteomes" id="UP000199387"/>
    </source>
</evidence>
<gene>
    <name evidence="6" type="primary">sigI</name>
    <name evidence="8" type="ORF">SAMN04488112_105131</name>
</gene>
<dbReference type="NCBIfam" id="TIGR02937">
    <property type="entry name" value="sigma70-ECF"/>
    <property type="match status" value="1"/>
</dbReference>
<evidence type="ECO:0000313" key="8">
    <source>
        <dbReference type="EMBL" id="SDC27485.1"/>
    </source>
</evidence>
<dbReference type="InterPro" id="IPR007627">
    <property type="entry name" value="RNA_pol_sigma70_r2"/>
</dbReference>
<name>A0A1G6KA71_9BACL</name>
<evidence type="ECO:0000256" key="1">
    <source>
        <dbReference type="ARBA" id="ARBA00022490"/>
    </source>
</evidence>
<evidence type="ECO:0000256" key="3">
    <source>
        <dbReference type="ARBA" id="ARBA00023082"/>
    </source>
</evidence>
<evidence type="ECO:0000256" key="5">
    <source>
        <dbReference type="ARBA" id="ARBA00023163"/>
    </source>
</evidence>
<keyword evidence="2 6" id="KW-0805">Transcription regulation</keyword>
<protein>
    <recommendedName>
        <fullName evidence="6">RNA polymerase sigma factor SigI</fullName>
    </recommendedName>
</protein>
<evidence type="ECO:0000256" key="2">
    <source>
        <dbReference type="ARBA" id="ARBA00023015"/>
    </source>
</evidence>
<dbReference type="Pfam" id="PF04542">
    <property type="entry name" value="Sigma70_r2"/>
    <property type="match status" value="1"/>
</dbReference>
<comment type="caution">
    <text evidence="6">Lacks conserved residue(s) required for the propagation of feature annotation.</text>
</comment>
<dbReference type="SUPFAM" id="SSF88946">
    <property type="entry name" value="Sigma2 domain of RNA polymerase sigma factors"/>
    <property type="match status" value="1"/>
</dbReference>
<dbReference type="InterPro" id="IPR014244">
    <property type="entry name" value="RNA_pol_sigma-I"/>
</dbReference>
<dbReference type="GO" id="GO:0003677">
    <property type="term" value="F:DNA binding"/>
    <property type="evidence" value="ECO:0007669"/>
    <property type="project" value="UniProtKB-UniRule"/>
</dbReference>
<sequence>MSALHGPGDGDRNLQEMDVEQRVWIAQQEPSSRIRDELIAENQLYVKKIASKICKRNITAQDDEFSVALMGFNEAINNYRRDQSSTFPSFAYTVMKRRLTDYFRSEKRHLNQMPLVHPDAKDNESTYPEVVKKSFEQYEDRELEEHRRSDVAEFREHLSRFGITMEKLVNVSPKHRDTRENLLKIAQKIVSEKDLFDSFYKQQRIKREVAERLGCHRRTLKRHRHYLIALVVVLVEDLPTIRGYLGVSSEPKGGGDS</sequence>
<accession>A0A1G6KA71</accession>
<organism evidence="8 9">
    <name type="scientific">Melghirimyces thermohalophilus</name>
    <dbReference type="NCBI Taxonomy" id="1236220"/>
    <lineage>
        <taxon>Bacteria</taxon>
        <taxon>Bacillati</taxon>
        <taxon>Bacillota</taxon>
        <taxon>Bacilli</taxon>
        <taxon>Bacillales</taxon>
        <taxon>Thermoactinomycetaceae</taxon>
        <taxon>Melghirimyces</taxon>
    </lineage>
</organism>
<dbReference type="GO" id="GO:0006352">
    <property type="term" value="P:DNA-templated transcription initiation"/>
    <property type="evidence" value="ECO:0007669"/>
    <property type="project" value="UniProtKB-UniRule"/>
</dbReference>
<dbReference type="HAMAP" id="MF_02064">
    <property type="entry name" value="Sigma70_SigI"/>
    <property type="match status" value="1"/>
</dbReference>
<dbReference type="Gene3D" id="1.10.1740.10">
    <property type="match status" value="1"/>
</dbReference>
<dbReference type="EMBL" id="FMZA01000005">
    <property type="protein sequence ID" value="SDC27485.1"/>
    <property type="molecule type" value="Genomic_DNA"/>
</dbReference>
<keyword evidence="5 6" id="KW-0804">Transcription</keyword>
<dbReference type="PIRSF" id="PIRSF038953">
    <property type="entry name" value="SigI"/>
    <property type="match status" value="1"/>
</dbReference>
<keyword evidence="3 6" id="KW-0731">Sigma factor</keyword>
<evidence type="ECO:0000256" key="4">
    <source>
        <dbReference type="ARBA" id="ARBA00023125"/>
    </source>
</evidence>
<dbReference type="InterPro" id="IPR014284">
    <property type="entry name" value="RNA_pol_sigma-70_dom"/>
</dbReference>
<feature type="domain" description="RNA polymerase sigma-70 region 2" evidence="7">
    <location>
        <begin position="38"/>
        <end position="108"/>
    </location>
</feature>
<comment type="subcellular location">
    <subcellularLocation>
        <location evidence="6">Cytoplasm</location>
    </subcellularLocation>
</comment>
<keyword evidence="6" id="KW-0346">Stress response</keyword>
<dbReference type="PANTHER" id="PTHR30385">
    <property type="entry name" value="SIGMA FACTOR F FLAGELLAR"/>
    <property type="match status" value="1"/>
</dbReference>
<dbReference type="InterPro" id="IPR013325">
    <property type="entry name" value="RNA_pol_sigma_r2"/>
</dbReference>
<keyword evidence="4 6" id="KW-0238">DNA-binding</keyword>
<comment type="subunit">
    <text evidence="6">Interacts with RsgI.</text>
</comment>
<comment type="activity regulation">
    <text evidence="6">Negatively regulated by the anti-sigma-I factor RsgI.</text>
</comment>
<dbReference type="STRING" id="1236220.SAMN04488112_105131"/>
<dbReference type="GO" id="GO:0005737">
    <property type="term" value="C:cytoplasm"/>
    <property type="evidence" value="ECO:0007669"/>
    <property type="project" value="UniProtKB-SubCell"/>
</dbReference>
<proteinExistence type="inferred from homology"/>
<dbReference type="GO" id="GO:0016987">
    <property type="term" value="F:sigma factor activity"/>
    <property type="evidence" value="ECO:0007669"/>
    <property type="project" value="UniProtKB-UniRule"/>
</dbReference>
<comment type="function">
    <text evidence="6">Sigma factors are initiation factors that promote the attachment of RNA polymerase to specific initiation sites and are then released.</text>
</comment>
<reference evidence="8 9" key="1">
    <citation type="submission" date="2016-10" db="EMBL/GenBank/DDBJ databases">
        <authorList>
            <person name="de Groot N.N."/>
        </authorList>
    </citation>
    <scope>NUCLEOTIDE SEQUENCE [LARGE SCALE GENOMIC DNA]</scope>
    <source>
        <strain evidence="8 9">DSM 45514</strain>
    </source>
</reference>
<dbReference type="AlphaFoldDB" id="A0A1G6KA71"/>
<comment type="similarity">
    <text evidence="6">Belongs to the sigma-70 factor family. SigI subfamily.</text>
</comment>
<evidence type="ECO:0000256" key="6">
    <source>
        <dbReference type="HAMAP-Rule" id="MF_02064"/>
    </source>
</evidence>
<keyword evidence="1 6" id="KW-0963">Cytoplasm</keyword>
<dbReference type="PANTHER" id="PTHR30385:SF6">
    <property type="entry name" value="RNA POLYMERASE SIGMA FACTOR SIGI"/>
    <property type="match status" value="1"/>
</dbReference>